<dbReference type="PROSITE" id="PS00028">
    <property type="entry name" value="ZINC_FINGER_C2H2_1"/>
    <property type="match status" value="6"/>
</dbReference>
<dbReference type="Gene3D" id="3.30.160.60">
    <property type="entry name" value="Classic Zinc Finger"/>
    <property type="match status" value="6"/>
</dbReference>
<protein>
    <submittedName>
        <fullName evidence="8">Uncharacterized protein</fullName>
    </submittedName>
</protein>
<dbReference type="SUPFAM" id="SSF57667">
    <property type="entry name" value="beta-beta-alpha zinc fingers"/>
    <property type="match status" value="4"/>
</dbReference>
<evidence type="ECO:0000256" key="6">
    <source>
        <dbReference type="ARBA" id="ARBA00023125"/>
    </source>
</evidence>
<dbReference type="InterPro" id="IPR013087">
    <property type="entry name" value="Znf_C2H2_type"/>
</dbReference>
<evidence type="ECO:0000313" key="8">
    <source>
        <dbReference type="EMBL" id="CAH1791656.1"/>
    </source>
</evidence>
<accession>A0A8J1U5U0</accession>
<keyword evidence="6" id="KW-0238">DNA-binding</keyword>
<organism evidence="8 9">
    <name type="scientific">Owenia fusiformis</name>
    <name type="common">Polychaete worm</name>
    <dbReference type="NCBI Taxonomy" id="6347"/>
    <lineage>
        <taxon>Eukaryota</taxon>
        <taxon>Metazoa</taxon>
        <taxon>Spiralia</taxon>
        <taxon>Lophotrochozoa</taxon>
        <taxon>Annelida</taxon>
        <taxon>Polychaeta</taxon>
        <taxon>Sedentaria</taxon>
        <taxon>Canalipalpata</taxon>
        <taxon>Sabellida</taxon>
        <taxon>Oweniida</taxon>
        <taxon>Oweniidae</taxon>
        <taxon>Owenia</taxon>
    </lineage>
</organism>
<dbReference type="Proteomes" id="UP000749559">
    <property type="component" value="Unassembled WGS sequence"/>
</dbReference>
<keyword evidence="2" id="KW-0479">Metal-binding</keyword>
<dbReference type="PANTHER" id="PTHR24379:SF121">
    <property type="entry name" value="C2H2-TYPE DOMAIN-CONTAINING PROTEIN"/>
    <property type="match status" value="1"/>
</dbReference>
<dbReference type="FunFam" id="3.30.160.60:FF:000100">
    <property type="entry name" value="Zinc finger 45-like"/>
    <property type="match status" value="1"/>
</dbReference>
<keyword evidence="7" id="KW-0539">Nucleus</keyword>
<keyword evidence="4" id="KW-0863">Zinc-finger</keyword>
<evidence type="ECO:0000256" key="7">
    <source>
        <dbReference type="ARBA" id="ARBA00023242"/>
    </source>
</evidence>
<dbReference type="GO" id="GO:0003677">
    <property type="term" value="F:DNA binding"/>
    <property type="evidence" value="ECO:0007669"/>
    <property type="project" value="UniProtKB-KW"/>
</dbReference>
<dbReference type="FunFam" id="3.30.160.60:FF:001004">
    <property type="entry name" value="Zinc finger protein 426"/>
    <property type="match status" value="1"/>
</dbReference>
<dbReference type="GO" id="GO:0008270">
    <property type="term" value="F:zinc ion binding"/>
    <property type="evidence" value="ECO:0007669"/>
    <property type="project" value="UniProtKB-KW"/>
</dbReference>
<dbReference type="FunFam" id="3.30.160.60:FF:000446">
    <property type="entry name" value="Zinc finger protein"/>
    <property type="match status" value="1"/>
</dbReference>
<proteinExistence type="predicted"/>
<dbReference type="OrthoDB" id="4748970at2759"/>
<evidence type="ECO:0000313" key="9">
    <source>
        <dbReference type="Proteomes" id="UP000749559"/>
    </source>
</evidence>
<keyword evidence="3" id="KW-0677">Repeat</keyword>
<evidence type="ECO:0000256" key="1">
    <source>
        <dbReference type="ARBA" id="ARBA00004123"/>
    </source>
</evidence>
<dbReference type="InterPro" id="IPR036236">
    <property type="entry name" value="Znf_C2H2_sf"/>
</dbReference>
<name>A0A8J1U5U0_OWEFU</name>
<dbReference type="PROSITE" id="PS50157">
    <property type="entry name" value="ZINC_FINGER_C2H2_2"/>
    <property type="match status" value="8"/>
</dbReference>
<sequence length="739" mass="83842">MEKKIQKQRIDEDAKVSKVGIETKFVPITIQGPTGTQFQQPSQQILHGITRHQYILSHLSTVQRPTGPQSVVPPQNALQAPRNAIQGHTGPQFIVSPQNTIQYVLTPPNKVQGTTRPQNEVPPQNVIHGPTRLQCQMLSQNTIQYVLSPANIVQGPTRPQNIGSQYKLYPKNSMNNPLSDQYDAHVNNTKPLTLKDKMDLYGLHDVQNASNNMEAENKNKNLLKSLKSIDDKNQNSDNTSLGVSIQNIKVELVSDTDQECFKSNTEMVKVEPDEINVTDDTVKNHIITGYHKTELNSEGTNGKTAFTVDQGMGNIQMDGSKHLNEHISTLKRTHDIVQERLSSYKCNVCGVRFINSNLLKKHLLEKHAYVFPSHCECGRSFDTHSRFTHHQTTNTGEKPFECKQCDECFKLQCAFKNHEKTHRLTQKPKNSRRLKEKINDYGLYDVQAASNTTESENIDKNVLKSIKVEPIDNKDREKDDGDISTDNEEYKYNDLAKEKCQTSLDPNVCFSNSNIKCEPDSEEYGESHITTIKIEPVMSNDTHDINEDTIIAPDYNSAVKVEENYSNSVIVVEPGCSNMQIDSTEDSTQDLATLQRTHATVQKNLSRHKCNECGVQFINSTLLQTHMIKHSDVYKCEICNKIFNDFNYLQRHKGTGGKPFKCKLCDKGFEQKCALKIHKRTHVGEKRFNCKLCDKSFASNHSLILHENVHNGVKPYKCKLCGKAFSRNNNLKIHARRHF</sequence>
<evidence type="ECO:0000256" key="3">
    <source>
        <dbReference type="ARBA" id="ARBA00022737"/>
    </source>
</evidence>
<comment type="subcellular location">
    <subcellularLocation>
        <location evidence="1">Nucleus</location>
    </subcellularLocation>
</comment>
<evidence type="ECO:0000256" key="5">
    <source>
        <dbReference type="ARBA" id="ARBA00022833"/>
    </source>
</evidence>
<gene>
    <name evidence="8" type="ORF">OFUS_LOCUS16713</name>
</gene>
<dbReference type="GO" id="GO:0005634">
    <property type="term" value="C:nucleus"/>
    <property type="evidence" value="ECO:0007669"/>
    <property type="project" value="UniProtKB-SubCell"/>
</dbReference>
<evidence type="ECO:0000256" key="4">
    <source>
        <dbReference type="ARBA" id="ARBA00022771"/>
    </source>
</evidence>
<keyword evidence="9" id="KW-1185">Reference proteome</keyword>
<reference evidence="8" key="1">
    <citation type="submission" date="2022-03" db="EMBL/GenBank/DDBJ databases">
        <authorList>
            <person name="Martin C."/>
        </authorList>
    </citation>
    <scope>NUCLEOTIDE SEQUENCE</scope>
</reference>
<dbReference type="AlphaFoldDB" id="A0A8J1U5U0"/>
<dbReference type="PANTHER" id="PTHR24379">
    <property type="entry name" value="KRAB AND ZINC FINGER DOMAIN-CONTAINING"/>
    <property type="match status" value="1"/>
</dbReference>
<dbReference type="Pfam" id="PF00096">
    <property type="entry name" value="zf-C2H2"/>
    <property type="match status" value="6"/>
</dbReference>
<dbReference type="FunFam" id="3.30.160.60:FF:001009">
    <property type="entry name" value="Zinc finger protein 26"/>
    <property type="match status" value="1"/>
</dbReference>
<dbReference type="EMBL" id="CAIIXF020000008">
    <property type="protein sequence ID" value="CAH1791656.1"/>
    <property type="molecule type" value="Genomic_DNA"/>
</dbReference>
<keyword evidence="5" id="KW-0862">Zinc</keyword>
<dbReference type="SMART" id="SM00355">
    <property type="entry name" value="ZnF_C2H2"/>
    <property type="match status" value="7"/>
</dbReference>
<evidence type="ECO:0000256" key="2">
    <source>
        <dbReference type="ARBA" id="ARBA00022723"/>
    </source>
</evidence>
<comment type="caution">
    <text evidence="8">The sequence shown here is derived from an EMBL/GenBank/DDBJ whole genome shotgun (WGS) entry which is preliminary data.</text>
</comment>